<organism evidence="3">
    <name type="scientific">Schistocephalus solidus</name>
    <name type="common">Tapeworm</name>
    <dbReference type="NCBI Taxonomy" id="70667"/>
    <lineage>
        <taxon>Eukaryota</taxon>
        <taxon>Metazoa</taxon>
        <taxon>Spiralia</taxon>
        <taxon>Lophotrochozoa</taxon>
        <taxon>Platyhelminthes</taxon>
        <taxon>Cestoda</taxon>
        <taxon>Eucestoda</taxon>
        <taxon>Diphyllobothriidea</taxon>
        <taxon>Diphyllobothriidae</taxon>
        <taxon>Schistocephalus</taxon>
    </lineage>
</organism>
<dbReference type="AlphaFoldDB" id="A0A0V0J681"/>
<dbReference type="SUPFAM" id="SSF57196">
    <property type="entry name" value="EGF/Laminin"/>
    <property type="match status" value="1"/>
</dbReference>
<evidence type="ECO:0008006" key="4">
    <source>
        <dbReference type="Google" id="ProtNLM"/>
    </source>
</evidence>
<feature type="transmembrane region" description="Helical" evidence="2">
    <location>
        <begin position="75"/>
        <end position="98"/>
    </location>
</feature>
<dbReference type="EMBL" id="GEEE01002070">
    <property type="protein sequence ID" value="JAP61155.1"/>
    <property type="molecule type" value="Transcribed_RNA"/>
</dbReference>
<accession>A0A0V0J681</accession>
<protein>
    <recommendedName>
        <fullName evidence="4">EGF-like domain-containing protein</fullName>
    </recommendedName>
</protein>
<feature type="compositionally biased region" description="Basic and acidic residues" evidence="1">
    <location>
        <begin position="205"/>
        <end position="216"/>
    </location>
</feature>
<name>A0A0V0J681_SCHSO</name>
<evidence type="ECO:0000256" key="2">
    <source>
        <dbReference type="SAM" id="Phobius"/>
    </source>
</evidence>
<evidence type="ECO:0000256" key="1">
    <source>
        <dbReference type="SAM" id="MobiDB-lite"/>
    </source>
</evidence>
<evidence type="ECO:0000313" key="3">
    <source>
        <dbReference type="EMBL" id="JAP61155.1"/>
    </source>
</evidence>
<keyword evidence="2" id="KW-0472">Membrane</keyword>
<keyword evidence="2" id="KW-1133">Transmembrane helix</keyword>
<reference evidence="3" key="1">
    <citation type="submission" date="2016-01" db="EMBL/GenBank/DDBJ databases">
        <title>Reference transcriptome for the parasite Schistocephalus solidus: insights into the molecular evolution of parasitism.</title>
        <authorList>
            <person name="Hebert F.O."/>
            <person name="Grambauer S."/>
            <person name="Barber I."/>
            <person name="Landry C.R."/>
            <person name="Aubin-Horth N."/>
        </authorList>
    </citation>
    <scope>NUCLEOTIDE SEQUENCE</scope>
</reference>
<feature type="compositionally biased region" description="Polar residues" evidence="1">
    <location>
        <begin position="222"/>
        <end position="239"/>
    </location>
</feature>
<dbReference type="EMBL" id="GEEE01019177">
    <property type="protein sequence ID" value="JAP44048.1"/>
    <property type="molecule type" value="Transcribed_RNA"/>
</dbReference>
<gene>
    <name evidence="3" type="ORF">TR123435</name>
</gene>
<proteinExistence type="predicted"/>
<keyword evidence="2" id="KW-0812">Transmembrane</keyword>
<feature type="region of interest" description="Disordered" evidence="1">
    <location>
        <begin position="180"/>
        <end position="248"/>
    </location>
</feature>
<sequence length="248" mass="28257">MGSRMSRDEALVNEIGCDSIGTVPCNETFNIMCFDGTCALYIAETQKRCEPRCKCYYGYFGSHCQYRNSSLVATAGILGGFACIALILILILIAWCCYRSRRKRQLQADRDAESSYTVRPVRLVPGSNSEWESSRVWRFKKRPRSGYYEHELLNESYGDEEDVEQGNPSGPVLDQETELLHGDDLDGPSADEVQLPRPNHRNSPHAREHPHSRDEEQQQQQYTTFTPSHSSLRSTSRCQLSPEEVRQP</sequence>